<dbReference type="OrthoDB" id="125599at2759"/>
<organism evidence="2 3">
    <name type="scientific">Pythium oligandrum</name>
    <name type="common">Mycoparasitic fungus</name>
    <dbReference type="NCBI Taxonomy" id="41045"/>
    <lineage>
        <taxon>Eukaryota</taxon>
        <taxon>Sar</taxon>
        <taxon>Stramenopiles</taxon>
        <taxon>Oomycota</taxon>
        <taxon>Peronosporomycetes</taxon>
        <taxon>Pythiales</taxon>
        <taxon>Pythiaceae</taxon>
        <taxon>Pythium</taxon>
    </lineage>
</organism>
<dbReference type="AlphaFoldDB" id="A0A8K1FJX2"/>
<dbReference type="Proteomes" id="UP000794436">
    <property type="component" value="Unassembled WGS sequence"/>
</dbReference>
<evidence type="ECO:0000313" key="2">
    <source>
        <dbReference type="EMBL" id="TMW66510.1"/>
    </source>
</evidence>
<gene>
    <name evidence="2" type="ORF">Poli38472_004275</name>
</gene>
<name>A0A8K1FJX2_PYTOL</name>
<feature type="coiled-coil region" evidence="1">
    <location>
        <begin position="676"/>
        <end position="703"/>
    </location>
</feature>
<protein>
    <submittedName>
        <fullName evidence="2">Uncharacterized protein</fullName>
    </submittedName>
</protein>
<keyword evidence="3" id="KW-1185">Reference proteome</keyword>
<evidence type="ECO:0000313" key="3">
    <source>
        <dbReference type="Proteomes" id="UP000794436"/>
    </source>
</evidence>
<dbReference type="EMBL" id="SPLM01000036">
    <property type="protein sequence ID" value="TMW66510.1"/>
    <property type="molecule type" value="Genomic_DNA"/>
</dbReference>
<comment type="caution">
    <text evidence="2">The sequence shown here is derived from an EMBL/GenBank/DDBJ whole genome shotgun (WGS) entry which is preliminary data.</text>
</comment>
<keyword evidence="1" id="KW-0175">Coiled coil</keyword>
<accession>A0A8K1FJX2</accession>
<sequence>MAFATFVQRLLRGSTDEGPLNGFVAGVIPRRQTHKEDDTSLQCMVRTIALLLWALWVRERAALCQSLLLNEAVKSEEVTEQVAICALQLYVLAPFRNGSHDLVGLQLTLLEAAIARLGHSNGATATTIALVISWGFTSDRLGARHLKRLKAIRAALQSRRYVWHESEAPIEFDELERLVELRRYEMTRLVRAALGQSDDHSPLRSPDARRGWTRATEVDTLVTCCADADFQRLAWSLLDKRFIVRPQTHDTTPQQLQRALHARSSTIEGQVSRHEVLMLLQTQRLELEQQVRRLTGAVNDALQVNHQPPPQVEVAETQTELVSADKPADTGMAKSSGRRQYRIRDLQVDPLETTTKPAPSAVLRKSASSAKVLKLLQLRKQQSQSTETLKRHQSVMIPPPDARVDVDDTKASQQELGISRRQHSERVLPLRYDAVEASSSSTMRLLSTSTTRTVSMQPRAFLNEARQARNGDRFQQKALHQAEVSLTSASTQCTEMRTMSAQTEIASVPTPSTSAEGTAQRIEHAPVASQTTETNEAAVQCGFTEQVKRSTSTPAATASILQRFPVVVDLSAPSRKPYVHVAKLEQTPPRDRPVERVITSSNVAEPIDTDVKSTDSLAPVEMVTHDDAEAIDTTAKVDDERRQQLRRTYQSHYAPIKVTTRRATTTNGDAGKSSSLSSLRADMEQMKRKLVALESCAQEIEDDFKHSQQVGLSV</sequence>
<evidence type="ECO:0000256" key="1">
    <source>
        <dbReference type="SAM" id="Coils"/>
    </source>
</evidence>
<reference evidence="2" key="1">
    <citation type="submission" date="2019-03" db="EMBL/GenBank/DDBJ databases">
        <title>Long read genome sequence of the mycoparasitic Pythium oligandrum ATCC 38472 isolated from sugarbeet rhizosphere.</title>
        <authorList>
            <person name="Gaulin E."/>
        </authorList>
    </citation>
    <scope>NUCLEOTIDE SEQUENCE</scope>
    <source>
        <strain evidence="2">ATCC 38472_TT</strain>
    </source>
</reference>
<proteinExistence type="predicted"/>